<dbReference type="AlphaFoldDB" id="A0A485M6E6"/>
<reference evidence="1" key="1">
    <citation type="submission" date="2019-03" db="EMBL/GenBank/DDBJ databases">
        <authorList>
            <person name="Hao L."/>
        </authorList>
    </citation>
    <scope>NUCLEOTIDE SEQUENCE</scope>
</reference>
<protein>
    <recommendedName>
        <fullName evidence="2">Galactose-1-phosphate uridylyltransferase</fullName>
    </recommendedName>
</protein>
<proteinExistence type="predicted"/>
<dbReference type="EMBL" id="CAADRM010000138">
    <property type="protein sequence ID" value="VFU17814.1"/>
    <property type="molecule type" value="Genomic_DNA"/>
</dbReference>
<dbReference type="Gene3D" id="3.30.428.10">
    <property type="entry name" value="HIT-like"/>
    <property type="match status" value="2"/>
</dbReference>
<gene>
    <name evidence="1" type="ORF">SCFA_710002</name>
</gene>
<sequence>MDFIKIIKTSRFLDPARGFAETKRFSEVRVDPLTGHTSRVLDFPVKELGRENLSRLVEDSRAFCPFCPEVVKQVTPKFHPDLLRQERYAKGEALCVPNAFPYDENGAVCIMCQQHYLALKDFSAGILEDALQCCFDYLKDVVLTQPDMVYQSVNWNYMPLAGGSLIHPHLQITASSSSTNYYTDMVPALERYEREHGRDFWSDLRDEECRTGERCISAEGDITWLAAFAPMGVFDVLGVLHRAHGPADVHEDLLHELVQGILHVLGYIDSLHMHSLNMSLYFLLDNSRFVPHLRICPRVSIPPFGTSQINYMKMLHNETLTTLKPEEVCSDLRAVWHE</sequence>
<evidence type="ECO:0008006" key="2">
    <source>
        <dbReference type="Google" id="ProtNLM"/>
    </source>
</evidence>
<dbReference type="InterPro" id="IPR036265">
    <property type="entry name" value="HIT-like_sf"/>
</dbReference>
<name>A0A485M6E6_9ZZZZ</name>
<evidence type="ECO:0000313" key="1">
    <source>
        <dbReference type="EMBL" id="VFU17814.1"/>
    </source>
</evidence>
<organism evidence="1">
    <name type="scientific">anaerobic digester metagenome</name>
    <dbReference type="NCBI Taxonomy" id="1263854"/>
    <lineage>
        <taxon>unclassified sequences</taxon>
        <taxon>metagenomes</taxon>
        <taxon>ecological metagenomes</taxon>
    </lineage>
</organism>
<dbReference type="SUPFAM" id="SSF54197">
    <property type="entry name" value="HIT-like"/>
    <property type="match status" value="2"/>
</dbReference>
<accession>A0A485M6E6</accession>